<keyword evidence="6" id="KW-0732">Signal</keyword>
<dbReference type="Gene3D" id="3.40.80.10">
    <property type="entry name" value="Peptidoglycan recognition protein-like"/>
    <property type="match status" value="1"/>
</dbReference>
<evidence type="ECO:0000256" key="1">
    <source>
        <dbReference type="ARBA" id="ARBA00001561"/>
    </source>
</evidence>
<feature type="chain" id="PRO_5043957647" description="N-acetylmuramoyl-L-alanine amidase" evidence="6">
    <location>
        <begin position="18"/>
        <end position="390"/>
    </location>
</feature>
<feature type="signal peptide" evidence="6">
    <location>
        <begin position="1"/>
        <end position="17"/>
    </location>
</feature>
<reference evidence="8 9" key="1">
    <citation type="submission" date="2024-03" db="EMBL/GenBank/DDBJ databases">
        <title>The Acrasis kona genome and developmental transcriptomes reveal deep origins of eukaryotic multicellular pathways.</title>
        <authorList>
            <person name="Sheikh S."/>
            <person name="Fu C.-J."/>
            <person name="Brown M.W."/>
            <person name="Baldauf S.L."/>
        </authorList>
    </citation>
    <scope>NUCLEOTIDE SEQUENCE [LARGE SCALE GENOMIC DNA]</scope>
    <source>
        <strain evidence="8 9">ATCC MYA-3509</strain>
    </source>
</reference>
<evidence type="ECO:0000313" key="9">
    <source>
        <dbReference type="Proteomes" id="UP001431209"/>
    </source>
</evidence>
<dbReference type="PANTHER" id="PTHR30417:SF1">
    <property type="entry name" value="N-ACETYLMURAMOYL-L-ALANINE AMIDASE AMID"/>
    <property type="match status" value="1"/>
</dbReference>
<comment type="caution">
    <text evidence="8">The sequence shown here is derived from an EMBL/GenBank/DDBJ whole genome shotgun (WGS) entry which is preliminary data.</text>
</comment>
<dbReference type="CDD" id="cd06583">
    <property type="entry name" value="PGRP"/>
    <property type="match status" value="1"/>
</dbReference>
<comment type="catalytic activity">
    <reaction evidence="1">
        <text>Hydrolyzes the link between N-acetylmuramoyl residues and L-amino acid residues in certain cell-wall glycopeptides.</text>
        <dbReference type="EC" id="3.5.1.28"/>
    </reaction>
</comment>
<dbReference type="SMART" id="SM00644">
    <property type="entry name" value="Ami_2"/>
    <property type="match status" value="1"/>
</dbReference>
<dbReference type="InterPro" id="IPR051206">
    <property type="entry name" value="NAMLAA_amidase_2"/>
</dbReference>
<keyword evidence="4" id="KW-0961">Cell wall biogenesis/degradation</keyword>
<dbReference type="InterPro" id="IPR002502">
    <property type="entry name" value="Amidase_domain"/>
</dbReference>
<dbReference type="InterPro" id="IPR036505">
    <property type="entry name" value="Amidase/PGRP_sf"/>
</dbReference>
<evidence type="ECO:0000256" key="5">
    <source>
        <dbReference type="SAM" id="Phobius"/>
    </source>
</evidence>
<dbReference type="Proteomes" id="UP001431209">
    <property type="component" value="Unassembled WGS sequence"/>
</dbReference>
<dbReference type="GO" id="GO:0009253">
    <property type="term" value="P:peptidoglycan catabolic process"/>
    <property type="evidence" value="ECO:0007669"/>
    <property type="project" value="InterPro"/>
</dbReference>
<keyword evidence="5" id="KW-0812">Transmembrane</keyword>
<protein>
    <recommendedName>
        <fullName evidence="2">N-acetylmuramoyl-L-alanine amidase</fullName>
        <ecNumber evidence="2">3.5.1.28</ecNumber>
    </recommendedName>
</protein>
<dbReference type="EMBL" id="JAOPGA020000826">
    <property type="protein sequence ID" value="KAL0482204.1"/>
    <property type="molecule type" value="Genomic_DNA"/>
</dbReference>
<keyword evidence="9" id="KW-1185">Reference proteome</keyword>
<dbReference type="EC" id="3.5.1.28" evidence="2"/>
<dbReference type="SUPFAM" id="SSF55846">
    <property type="entry name" value="N-acetylmuramoyl-L-alanine amidase-like"/>
    <property type="match status" value="1"/>
</dbReference>
<keyword evidence="3" id="KW-0378">Hydrolase</keyword>
<dbReference type="GO" id="GO:0071555">
    <property type="term" value="P:cell wall organization"/>
    <property type="evidence" value="ECO:0007669"/>
    <property type="project" value="UniProtKB-KW"/>
</dbReference>
<evidence type="ECO:0000256" key="3">
    <source>
        <dbReference type="ARBA" id="ARBA00022801"/>
    </source>
</evidence>
<dbReference type="GO" id="GO:0009254">
    <property type="term" value="P:peptidoglycan turnover"/>
    <property type="evidence" value="ECO:0007669"/>
    <property type="project" value="TreeGrafter"/>
</dbReference>
<evidence type="ECO:0000256" key="2">
    <source>
        <dbReference type="ARBA" id="ARBA00011901"/>
    </source>
</evidence>
<evidence type="ECO:0000256" key="4">
    <source>
        <dbReference type="ARBA" id="ARBA00023316"/>
    </source>
</evidence>
<evidence type="ECO:0000313" key="8">
    <source>
        <dbReference type="EMBL" id="KAL0482204.1"/>
    </source>
</evidence>
<evidence type="ECO:0000259" key="7">
    <source>
        <dbReference type="SMART" id="SM00644"/>
    </source>
</evidence>
<keyword evidence="5" id="KW-1133">Transmembrane helix</keyword>
<dbReference type="GO" id="GO:0008745">
    <property type="term" value="F:N-acetylmuramoyl-L-alanine amidase activity"/>
    <property type="evidence" value="ECO:0007669"/>
    <property type="project" value="UniProtKB-EC"/>
</dbReference>
<feature type="domain" description="N-acetylmuramoyl-L-alanine amidase" evidence="7">
    <location>
        <begin position="31"/>
        <end position="169"/>
    </location>
</feature>
<organism evidence="8 9">
    <name type="scientific">Acrasis kona</name>
    <dbReference type="NCBI Taxonomy" id="1008807"/>
    <lineage>
        <taxon>Eukaryota</taxon>
        <taxon>Discoba</taxon>
        <taxon>Heterolobosea</taxon>
        <taxon>Tetramitia</taxon>
        <taxon>Eutetramitia</taxon>
        <taxon>Acrasidae</taxon>
        <taxon>Acrasis</taxon>
    </lineage>
</organism>
<sequence length="390" mass="44019">MNVSLFVLLCVILCCNAQVRKPNYIEWVPANPLNYRVENDRRIEYLIIHDTQISFNETLTLFQTPNRTSCHYVVHNSDAPWGGGGYEPKKIVQMVSDKDVAYHVKGSNTNTIGIEHVENGTYSYMMYRSSAELAAHICSKHQIPLDREHIIAHSECKKINCTSDHVDPGVDWDWQMYMSLISAATDGNCPLPDLNKPEDNTIVITFLQYMFSINITNVLDSSTVRAINDFKIKSGLQAEPLINEEFWKALLGPFGYQTKIYKVGLNKEPLTIVSAVQYIQSNRFGRNVQITGVVDDNTLFALLAVNEMAGISEIGDEAEFYLDTEVWSVLLSGCLPKRDASLIWKVVLFSLTPAFSLLLFLFLISGIIACCCIYKTKKHRIGEIEELLVS</sequence>
<accession>A0AAW2YZU7</accession>
<dbReference type="Pfam" id="PF01510">
    <property type="entry name" value="Amidase_2"/>
    <property type="match status" value="1"/>
</dbReference>
<evidence type="ECO:0000256" key="6">
    <source>
        <dbReference type="SAM" id="SignalP"/>
    </source>
</evidence>
<gene>
    <name evidence="8" type="ORF">AKO1_013319</name>
</gene>
<feature type="transmembrane region" description="Helical" evidence="5">
    <location>
        <begin position="342"/>
        <end position="374"/>
    </location>
</feature>
<dbReference type="AlphaFoldDB" id="A0AAW2YZU7"/>
<dbReference type="PANTHER" id="PTHR30417">
    <property type="entry name" value="N-ACETYLMURAMOYL-L-ALANINE AMIDASE AMID"/>
    <property type="match status" value="1"/>
</dbReference>
<name>A0AAW2YZU7_9EUKA</name>
<proteinExistence type="predicted"/>
<keyword evidence="5" id="KW-0472">Membrane</keyword>